<sequence length="60" mass="7144">MFFMQPSPRFIFLDSQIKPDKPTCRIGHKDTALIENQKSKIKFYYSFQPIMLLQISYLLS</sequence>
<reference evidence="1 2" key="1">
    <citation type="submission" date="2018-08" db="EMBL/GenBank/DDBJ databases">
        <title>A genome reference for cultivated species of the human gut microbiota.</title>
        <authorList>
            <person name="Zou Y."/>
            <person name="Xue W."/>
            <person name="Luo G."/>
        </authorList>
    </citation>
    <scope>NUCLEOTIDE SEQUENCE [LARGE SCALE GENOMIC DNA]</scope>
    <source>
        <strain evidence="1 2">AF34-33</strain>
    </source>
</reference>
<comment type="caution">
    <text evidence="1">The sequence shown here is derived from an EMBL/GenBank/DDBJ whole genome shotgun (WGS) entry which is preliminary data.</text>
</comment>
<proteinExistence type="predicted"/>
<evidence type="ECO:0000313" key="1">
    <source>
        <dbReference type="EMBL" id="RHM46159.1"/>
    </source>
</evidence>
<gene>
    <name evidence="1" type="ORF">DWZ68_04160</name>
</gene>
<dbReference type="Proteomes" id="UP000286038">
    <property type="component" value="Unassembled WGS sequence"/>
</dbReference>
<organism evidence="1 2">
    <name type="scientific">Butyricimonas virosa</name>
    <dbReference type="NCBI Taxonomy" id="544645"/>
    <lineage>
        <taxon>Bacteria</taxon>
        <taxon>Pseudomonadati</taxon>
        <taxon>Bacteroidota</taxon>
        <taxon>Bacteroidia</taxon>
        <taxon>Bacteroidales</taxon>
        <taxon>Odoribacteraceae</taxon>
        <taxon>Butyricimonas</taxon>
    </lineage>
</organism>
<dbReference type="EMBL" id="QRPV01000003">
    <property type="protein sequence ID" value="RHM46159.1"/>
    <property type="molecule type" value="Genomic_DNA"/>
</dbReference>
<dbReference type="AlphaFoldDB" id="A0A415QP26"/>
<protein>
    <submittedName>
        <fullName evidence="1">Uncharacterized protein</fullName>
    </submittedName>
</protein>
<accession>A0A415QP26</accession>
<evidence type="ECO:0000313" key="2">
    <source>
        <dbReference type="Proteomes" id="UP000286038"/>
    </source>
</evidence>
<name>A0A415QP26_9BACT</name>